<evidence type="ECO:0000259" key="6">
    <source>
        <dbReference type="PROSITE" id="PS50853"/>
    </source>
</evidence>
<dbReference type="Pfam" id="PF02210">
    <property type="entry name" value="Laminin_G_2"/>
    <property type="match status" value="2"/>
</dbReference>
<feature type="region of interest" description="Disordered" evidence="4">
    <location>
        <begin position="390"/>
        <end position="409"/>
    </location>
</feature>
<evidence type="ECO:0000256" key="3">
    <source>
        <dbReference type="PROSITE-ProRule" id="PRU00122"/>
    </source>
</evidence>
<dbReference type="CDD" id="cd00063">
    <property type="entry name" value="FN3"/>
    <property type="match status" value="2"/>
</dbReference>
<dbReference type="InterPro" id="IPR036116">
    <property type="entry name" value="FN3_sf"/>
</dbReference>
<dbReference type="Proteomes" id="UP000830375">
    <property type="component" value="Unassembled WGS sequence"/>
</dbReference>
<dbReference type="Gene3D" id="2.60.40.10">
    <property type="entry name" value="Immunoglobulins"/>
    <property type="match status" value="2"/>
</dbReference>
<evidence type="ECO:0000256" key="2">
    <source>
        <dbReference type="ARBA" id="ARBA00023273"/>
    </source>
</evidence>
<dbReference type="InterPro" id="IPR001791">
    <property type="entry name" value="Laminin_G"/>
</dbReference>
<dbReference type="PANTHER" id="PTHR15036:SF85">
    <property type="entry name" value="SP2353, ISOFORM A"/>
    <property type="match status" value="1"/>
</dbReference>
<comment type="caution">
    <text evidence="7">The sequence shown here is derived from an EMBL/GenBank/DDBJ whole genome shotgun (WGS) entry which is preliminary data.</text>
</comment>
<dbReference type="SMART" id="SM00060">
    <property type="entry name" value="FN3"/>
    <property type="match status" value="3"/>
</dbReference>
<evidence type="ECO:0000313" key="7">
    <source>
        <dbReference type="EMBL" id="KAI2654417.1"/>
    </source>
</evidence>
<feature type="domain" description="Laminin G" evidence="5">
    <location>
        <begin position="1"/>
        <end position="156"/>
    </location>
</feature>
<proteinExistence type="predicted"/>
<comment type="caution">
    <text evidence="3">Lacks conserved residue(s) required for the propagation of feature annotation.</text>
</comment>
<keyword evidence="8" id="KW-1185">Reference proteome</keyword>
<dbReference type="InterPro" id="IPR013320">
    <property type="entry name" value="ConA-like_dom_sf"/>
</dbReference>
<dbReference type="PROSITE" id="PS50025">
    <property type="entry name" value="LAM_G_DOMAIN"/>
    <property type="match status" value="2"/>
</dbReference>
<dbReference type="EMBL" id="JACTAM010000017">
    <property type="protein sequence ID" value="KAI2654417.1"/>
    <property type="molecule type" value="Genomic_DNA"/>
</dbReference>
<dbReference type="PANTHER" id="PTHR15036">
    <property type="entry name" value="PIKACHURIN-LIKE PROTEIN"/>
    <property type="match status" value="1"/>
</dbReference>
<dbReference type="Gene3D" id="2.60.120.200">
    <property type="match status" value="2"/>
</dbReference>
<dbReference type="InterPro" id="IPR003961">
    <property type="entry name" value="FN3_dom"/>
</dbReference>
<comment type="subcellular location">
    <subcellularLocation>
        <location evidence="1">Cell projection</location>
    </subcellularLocation>
</comment>
<evidence type="ECO:0000256" key="4">
    <source>
        <dbReference type="SAM" id="MobiDB-lite"/>
    </source>
</evidence>
<dbReference type="SUPFAM" id="SSF49899">
    <property type="entry name" value="Concanavalin A-like lectins/glucanases"/>
    <property type="match status" value="2"/>
</dbReference>
<evidence type="ECO:0000256" key="1">
    <source>
        <dbReference type="ARBA" id="ARBA00004316"/>
    </source>
</evidence>
<dbReference type="InterPro" id="IPR050372">
    <property type="entry name" value="Neurexin-related_CASP"/>
</dbReference>
<organism evidence="7 8">
    <name type="scientific">Labeo rohita</name>
    <name type="common">Indian major carp</name>
    <name type="synonym">Cyprinus rohita</name>
    <dbReference type="NCBI Taxonomy" id="84645"/>
    <lineage>
        <taxon>Eukaryota</taxon>
        <taxon>Metazoa</taxon>
        <taxon>Chordata</taxon>
        <taxon>Craniata</taxon>
        <taxon>Vertebrata</taxon>
        <taxon>Euteleostomi</taxon>
        <taxon>Actinopterygii</taxon>
        <taxon>Neopterygii</taxon>
        <taxon>Teleostei</taxon>
        <taxon>Ostariophysi</taxon>
        <taxon>Cypriniformes</taxon>
        <taxon>Cyprinidae</taxon>
        <taxon>Labeoninae</taxon>
        <taxon>Labeonini</taxon>
        <taxon>Labeo</taxon>
    </lineage>
</organism>
<dbReference type="SMART" id="SM00282">
    <property type="entry name" value="LamG"/>
    <property type="match status" value="2"/>
</dbReference>
<dbReference type="InterPro" id="IPR013783">
    <property type="entry name" value="Ig-like_fold"/>
</dbReference>
<accession>A0ABQ8LWS0</accession>
<dbReference type="CDD" id="cd00110">
    <property type="entry name" value="LamG"/>
    <property type="match status" value="2"/>
</dbReference>
<keyword evidence="2" id="KW-0966">Cell projection</keyword>
<protein>
    <submittedName>
        <fullName evidence="7">Usherin</fullName>
    </submittedName>
</protein>
<name>A0ABQ8LWS0_LABRO</name>
<dbReference type="PROSITE" id="PS50853">
    <property type="entry name" value="FN3"/>
    <property type="match status" value="1"/>
</dbReference>
<feature type="domain" description="Laminin G" evidence="5">
    <location>
        <begin position="161"/>
        <end position="339"/>
    </location>
</feature>
<dbReference type="Pfam" id="PF00041">
    <property type="entry name" value="fn3"/>
    <property type="match status" value="1"/>
</dbReference>
<reference evidence="7 8" key="1">
    <citation type="submission" date="2022-01" db="EMBL/GenBank/DDBJ databases">
        <title>A high-quality chromosome-level genome assembly of rohu carp, Labeo rohita.</title>
        <authorList>
            <person name="Arick M.A. II"/>
            <person name="Hsu C.-Y."/>
            <person name="Magbanua Z."/>
            <person name="Pechanova O."/>
            <person name="Grover C."/>
            <person name="Miller E."/>
            <person name="Thrash A."/>
            <person name="Ezzel L."/>
            <person name="Alam S."/>
            <person name="Benzie J."/>
            <person name="Hamilton M."/>
            <person name="Karsi A."/>
            <person name="Lawrence M.L."/>
            <person name="Peterson D.G."/>
        </authorList>
    </citation>
    <scope>NUCLEOTIDE SEQUENCE [LARGE SCALE GENOMIC DNA]</scope>
    <source>
        <strain evidence="8">BAU-BD-2019</strain>
        <tissue evidence="7">Blood</tissue>
    </source>
</reference>
<feature type="domain" description="Fibronectin type-III" evidence="6">
    <location>
        <begin position="482"/>
        <end position="570"/>
    </location>
</feature>
<gene>
    <name evidence="7" type="ORF">H4Q32_011137</name>
</gene>
<dbReference type="SUPFAM" id="SSF49265">
    <property type="entry name" value="Fibronectin type III"/>
    <property type="match status" value="2"/>
</dbReference>
<evidence type="ECO:0000259" key="5">
    <source>
        <dbReference type="PROSITE" id="PS50025"/>
    </source>
</evidence>
<evidence type="ECO:0000313" key="8">
    <source>
        <dbReference type="Proteomes" id="UP000830375"/>
    </source>
</evidence>
<sequence length="588" mass="63564">MLFAVSPGEQEEYVALQIHNGRPYFLFDPQASAVALSPRNDGGRRYNDNQWHHLIATRKQAVGTIIVDNQYSGSASATSGSTIIGQNTGVFIGGIPENFTILRQDAGPAKLVQQGFAGCLRDVMVQKSSGATDAWEPLDWDSALEKHETYESWEGCPAVSEDGAYFLGHGFLKVKPEIFTGGDYFEISFEFKTDQLNALLLFAYDIDGKDFVLAELQGGVLFWVLRWGEQTAELSVWVGLSYCDGGWNTANVLKRGPLASAGLNDIYEQDRKSMGGSLTVSSPLYLGGVPPEVKHPALNKHSLLHGFGGCIRDVRFARGPVVSLAAVSSSAVRVNLDGCLSADTSVNCRGNDSILVYTGRDRSAEDLTLQPFTEYLYRVMASGEGGWTAGPWQRGRSGETVPQSVLPPSRVGSVNGSSVEVSWEEPAEVRGVIEKYVLKAYSRDRTLSGLAPFSSYGITLTACTQAGCGESPFAIGFSTPQEEEVPSPAAISYPNSLSVRWDPPPKPNGVITQYILYKDTTVVYQGNMTSFNITGVGVFTPHKLMLSACTEAGCTNSSQVTLFTGQLPPTHVEPPVLTVLDARSIHIQ</sequence>